<gene>
    <name evidence="2" type="ORF">ACFSOX_14290</name>
</gene>
<comment type="caution">
    <text evidence="2">The sequence shown here is derived from an EMBL/GenBank/DDBJ whole genome shotgun (WGS) entry which is preliminary data.</text>
</comment>
<evidence type="ECO:0000313" key="3">
    <source>
        <dbReference type="Proteomes" id="UP001597314"/>
    </source>
</evidence>
<organism evidence="2 3">
    <name type="scientific">Rhodoplanes azumiensis</name>
    <dbReference type="NCBI Taxonomy" id="1897628"/>
    <lineage>
        <taxon>Bacteria</taxon>
        <taxon>Pseudomonadati</taxon>
        <taxon>Pseudomonadota</taxon>
        <taxon>Alphaproteobacteria</taxon>
        <taxon>Hyphomicrobiales</taxon>
        <taxon>Nitrobacteraceae</taxon>
        <taxon>Rhodoplanes</taxon>
    </lineage>
</organism>
<protein>
    <submittedName>
        <fullName evidence="2">Uncharacterized protein</fullName>
    </submittedName>
</protein>
<keyword evidence="3" id="KW-1185">Reference proteome</keyword>
<evidence type="ECO:0000313" key="2">
    <source>
        <dbReference type="EMBL" id="MFD2183324.1"/>
    </source>
</evidence>
<sequence length="123" mass="13009">MTITQADIDRARAEGFEAATARIAGILDHPDAAGREQLARHLAFKTSVSVEQATAMFAVAPKLEVATETPAPVIGQRAGDTSLGLVLIDFEAERAKTGWPEALAKANAKRDAKRTTDTPPDVA</sequence>
<feature type="region of interest" description="Disordered" evidence="1">
    <location>
        <begin position="101"/>
        <end position="123"/>
    </location>
</feature>
<dbReference type="EMBL" id="JBHUIW010000016">
    <property type="protein sequence ID" value="MFD2183324.1"/>
    <property type="molecule type" value="Genomic_DNA"/>
</dbReference>
<accession>A0ABW5AK37</accession>
<name>A0ABW5AK37_9BRAD</name>
<evidence type="ECO:0000256" key="1">
    <source>
        <dbReference type="SAM" id="MobiDB-lite"/>
    </source>
</evidence>
<reference evidence="3" key="1">
    <citation type="journal article" date="2019" name="Int. J. Syst. Evol. Microbiol.">
        <title>The Global Catalogue of Microorganisms (GCM) 10K type strain sequencing project: providing services to taxonomists for standard genome sequencing and annotation.</title>
        <authorList>
            <consortium name="The Broad Institute Genomics Platform"/>
            <consortium name="The Broad Institute Genome Sequencing Center for Infectious Disease"/>
            <person name="Wu L."/>
            <person name="Ma J."/>
        </authorList>
    </citation>
    <scope>NUCLEOTIDE SEQUENCE [LARGE SCALE GENOMIC DNA]</scope>
    <source>
        <strain evidence="3">CGMCC 1.6774</strain>
    </source>
</reference>
<dbReference type="Proteomes" id="UP001597314">
    <property type="component" value="Unassembled WGS sequence"/>
</dbReference>
<proteinExistence type="predicted"/>
<dbReference type="RefSeq" id="WP_378478482.1">
    <property type="nucleotide sequence ID" value="NZ_JBHUIW010000016.1"/>
</dbReference>